<keyword evidence="8" id="KW-1185">Reference proteome</keyword>
<evidence type="ECO:0000256" key="3">
    <source>
        <dbReference type="ARBA" id="ARBA00022692"/>
    </source>
</evidence>
<dbReference type="GO" id="GO:0016020">
    <property type="term" value="C:membrane"/>
    <property type="evidence" value="ECO:0007669"/>
    <property type="project" value="UniProtKB-SubCell"/>
</dbReference>
<evidence type="ECO:0000256" key="5">
    <source>
        <dbReference type="ARBA" id="ARBA00023136"/>
    </source>
</evidence>
<gene>
    <name evidence="7" type="ORF">D5F01_LYC14226</name>
</gene>
<name>A0A6G0I9R1_LARCR</name>
<comment type="subcellular location">
    <subcellularLocation>
        <location evidence="1">Membrane</location>
        <topology evidence="1">Multi-pass membrane protein</topology>
    </subcellularLocation>
</comment>
<feature type="transmembrane region" description="Helical" evidence="6">
    <location>
        <begin position="12"/>
        <end position="30"/>
    </location>
</feature>
<dbReference type="Pfam" id="PF05805">
    <property type="entry name" value="L6_membrane"/>
    <property type="match status" value="1"/>
</dbReference>
<evidence type="ECO:0000256" key="4">
    <source>
        <dbReference type="ARBA" id="ARBA00022989"/>
    </source>
</evidence>
<organism evidence="7 8">
    <name type="scientific">Larimichthys crocea</name>
    <name type="common">Large yellow croaker</name>
    <name type="synonym">Pseudosciaena crocea</name>
    <dbReference type="NCBI Taxonomy" id="215358"/>
    <lineage>
        <taxon>Eukaryota</taxon>
        <taxon>Metazoa</taxon>
        <taxon>Chordata</taxon>
        <taxon>Craniata</taxon>
        <taxon>Vertebrata</taxon>
        <taxon>Euteleostomi</taxon>
        <taxon>Actinopterygii</taxon>
        <taxon>Neopterygii</taxon>
        <taxon>Teleostei</taxon>
        <taxon>Neoteleostei</taxon>
        <taxon>Acanthomorphata</taxon>
        <taxon>Eupercaria</taxon>
        <taxon>Sciaenidae</taxon>
        <taxon>Larimichthys</taxon>
    </lineage>
</organism>
<feature type="transmembrane region" description="Helical" evidence="6">
    <location>
        <begin position="81"/>
        <end position="107"/>
    </location>
</feature>
<keyword evidence="3 6" id="KW-0812">Transmembrane</keyword>
<protein>
    <submittedName>
        <fullName evidence="7">Transmembrane 4 L6 family member 1</fullName>
    </submittedName>
</protein>
<proteinExistence type="inferred from homology"/>
<reference evidence="7 8" key="1">
    <citation type="submission" date="2019-07" db="EMBL/GenBank/DDBJ databases">
        <title>Chromosome genome assembly for large yellow croaker.</title>
        <authorList>
            <person name="Xiao S."/>
        </authorList>
    </citation>
    <scope>NUCLEOTIDE SEQUENCE [LARGE SCALE GENOMIC DNA]</scope>
    <source>
        <strain evidence="7">JMULYC20181020</strain>
        <tissue evidence="7">Muscle</tissue>
    </source>
</reference>
<keyword evidence="5 6" id="KW-0472">Membrane</keyword>
<evidence type="ECO:0000256" key="6">
    <source>
        <dbReference type="SAM" id="Phobius"/>
    </source>
</evidence>
<comment type="similarity">
    <text evidence="2">Belongs to the L6 tetraspanin family.</text>
</comment>
<dbReference type="PANTHER" id="PTHR14198:SF23">
    <property type="entry name" value="SI:CH211-137I24.10"/>
    <property type="match status" value="1"/>
</dbReference>
<evidence type="ECO:0000256" key="2">
    <source>
        <dbReference type="ARBA" id="ARBA00006193"/>
    </source>
</evidence>
<accession>A0A6G0I9R1</accession>
<comment type="caution">
    <text evidence="7">The sequence shown here is derived from an EMBL/GenBank/DDBJ whole genome shotgun (WGS) entry which is preliminary data.</text>
</comment>
<dbReference type="PANTHER" id="PTHR14198">
    <property type="entry name" value="TRANSMEMBRANE 4 L6 FAMILY MEMBER 1-RELATED"/>
    <property type="match status" value="1"/>
</dbReference>
<sequence length="201" mass="21284">MCTGKCSRCIAVTLYPLALISIICNIVLFFPDGDIKYAQDGHITEEVKYMGGLVGGGLLVLLPALYINLTGKQGCCGNRCGMFLSIAFAAVGVAGALYSLSVAAVGLQNGPLCKVVLIWGTPFKTRESLKVLVTLHLSDSSYLTDDSTWWQCTEPKNIVQFNIGLFATLVVTSSLEAILCAIQMINGLFGCLCGACVDKGG</sequence>
<dbReference type="InterPro" id="IPR008661">
    <property type="entry name" value="L6_membrane"/>
</dbReference>
<dbReference type="Proteomes" id="UP000424527">
    <property type="component" value="Unassembled WGS sequence"/>
</dbReference>
<evidence type="ECO:0000313" key="8">
    <source>
        <dbReference type="Proteomes" id="UP000424527"/>
    </source>
</evidence>
<dbReference type="EMBL" id="REGW02000013">
    <property type="protein sequence ID" value="KAE8288164.1"/>
    <property type="molecule type" value="Genomic_DNA"/>
</dbReference>
<keyword evidence="4 6" id="KW-1133">Transmembrane helix</keyword>
<evidence type="ECO:0000256" key="1">
    <source>
        <dbReference type="ARBA" id="ARBA00004141"/>
    </source>
</evidence>
<evidence type="ECO:0000313" key="7">
    <source>
        <dbReference type="EMBL" id="KAE8288164.1"/>
    </source>
</evidence>
<feature type="transmembrane region" description="Helical" evidence="6">
    <location>
        <begin position="50"/>
        <end position="69"/>
    </location>
</feature>
<dbReference type="AlphaFoldDB" id="A0A6G0I9R1"/>